<dbReference type="Pfam" id="PF06271">
    <property type="entry name" value="RDD"/>
    <property type="match status" value="1"/>
</dbReference>
<dbReference type="InterPro" id="IPR053150">
    <property type="entry name" value="Teicoplanin_resist-assoc"/>
</dbReference>
<dbReference type="Proteomes" id="UP000574133">
    <property type="component" value="Unassembled WGS sequence"/>
</dbReference>
<reference evidence="8 9" key="1">
    <citation type="submission" date="2020-08" db="EMBL/GenBank/DDBJ databases">
        <title>Cohnella phylogeny.</title>
        <authorList>
            <person name="Dunlap C."/>
        </authorList>
    </citation>
    <scope>NUCLEOTIDE SEQUENCE [LARGE SCALE GENOMIC DNA]</scope>
    <source>
        <strain evidence="8 9">DSM 103658</strain>
    </source>
</reference>
<comment type="caution">
    <text evidence="8">The sequence shown here is derived from an EMBL/GenBank/DDBJ whole genome shotgun (WGS) entry which is preliminary data.</text>
</comment>
<dbReference type="InterPro" id="IPR006976">
    <property type="entry name" value="VanZ-like"/>
</dbReference>
<feature type="transmembrane region" description="Helical" evidence="5">
    <location>
        <begin position="292"/>
        <end position="310"/>
    </location>
</feature>
<dbReference type="RefSeq" id="WP_185177614.1">
    <property type="nucleotide sequence ID" value="NZ_CBCSEP010000018.1"/>
</dbReference>
<evidence type="ECO:0000259" key="7">
    <source>
        <dbReference type="Pfam" id="PF06271"/>
    </source>
</evidence>
<evidence type="ECO:0000313" key="8">
    <source>
        <dbReference type="EMBL" id="MBB6676321.1"/>
    </source>
</evidence>
<evidence type="ECO:0000256" key="1">
    <source>
        <dbReference type="ARBA" id="ARBA00004141"/>
    </source>
</evidence>
<dbReference type="EMBL" id="JACJVN010000014">
    <property type="protein sequence ID" value="MBB6676321.1"/>
    <property type="molecule type" value="Genomic_DNA"/>
</dbReference>
<protein>
    <submittedName>
        <fullName evidence="8">VanZ family protein</fullName>
    </submittedName>
</protein>
<proteinExistence type="predicted"/>
<evidence type="ECO:0000259" key="6">
    <source>
        <dbReference type="Pfam" id="PF04892"/>
    </source>
</evidence>
<keyword evidence="2 5" id="KW-0812">Transmembrane</keyword>
<feature type="transmembrane region" description="Helical" evidence="5">
    <location>
        <begin position="221"/>
        <end position="244"/>
    </location>
</feature>
<feature type="transmembrane region" description="Helical" evidence="5">
    <location>
        <begin position="176"/>
        <end position="193"/>
    </location>
</feature>
<accession>A0A841TCY9</accession>
<evidence type="ECO:0000313" key="9">
    <source>
        <dbReference type="Proteomes" id="UP000574133"/>
    </source>
</evidence>
<feature type="transmembrane region" description="Helical" evidence="5">
    <location>
        <begin position="316"/>
        <end position="337"/>
    </location>
</feature>
<evidence type="ECO:0000256" key="2">
    <source>
        <dbReference type="ARBA" id="ARBA00022692"/>
    </source>
</evidence>
<dbReference type="PANTHER" id="PTHR36834">
    <property type="entry name" value="MEMBRANE PROTEIN-RELATED"/>
    <property type="match status" value="1"/>
</dbReference>
<feature type="transmembrane region" description="Helical" evidence="5">
    <location>
        <begin position="112"/>
        <end position="130"/>
    </location>
</feature>
<keyword evidence="9" id="KW-1185">Reference proteome</keyword>
<keyword evidence="4 5" id="KW-0472">Membrane</keyword>
<gene>
    <name evidence="8" type="ORF">H4Q31_03165</name>
</gene>
<feature type="transmembrane region" description="Helical" evidence="5">
    <location>
        <begin position="12"/>
        <end position="32"/>
    </location>
</feature>
<keyword evidence="3 5" id="KW-1133">Transmembrane helix</keyword>
<evidence type="ECO:0000256" key="5">
    <source>
        <dbReference type="SAM" id="Phobius"/>
    </source>
</evidence>
<dbReference type="AlphaFoldDB" id="A0A841TCY9"/>
<feature type="transmembrane region" description="Helical" evidence="5">
    <location>
        <begin position="250"/>
        <end position="271"/>
    </location>
</feature>
<dbReference type="PANTHER" id="PTHR36834:SF1">
    <property type="entry name" value="INTEGRAL MEMBRANE PROTEIN"/>
    <property type="match status" value="1"/>
</dbReference>
<comment type="subcellular location">
    <subcellularLocation>
        <location evidence="1">Membrane</location>
        <topology evidence="1">Multi-pass membrane protein</topology>
    </subcellularLocation>
</comment>
<dbReference type="Pfam" id="PF04892">
    <property type="entry name" value="VanZ"/>
    <property type="match status" value="1"/>
</dbReference>
<evidence type="ECO:0000256" key="4">
    <source>
        <dbReference type="ARBA" id="ARBA00023136"/>
    </source>
</evidence>
<evidence type="ECO:0000256" key="3">
    <source>
        <dbReference type="ARBA" id="ARBA00022989"/>
    </source>
</evidence>
<feature type="transmembrane region" description="Helical" evidence="5">
    <location>
        <begin position="44"/>
        <end position="64"/>
    </location>
</feature>
<dbReference type="InterPro" id="IPR010432">
    <property type="entry name" value="RDD"/>
</dbReference>
<dbReference type="InterPro" id="IPR021192">
    <property type="entry name" value="UCP031578_Vanz/RDD"/>
</dbReference>
<feature type="domain" description="RDD" evidence="7">
    <location>
        <begin position="215"/>
        <end position="334"/>
    </location>
</feature>
<feature type="transmembrane region" description="Helical" evidence="5">
    <location>
        <begin position="142"/>
        <end position="164"/>
    </location>
</feature>
<feature type="domain" description="VanZ-like" evidence="6">
    <location>
        <begin position="50"/>
        <end position="193"/>
    </location>
</feature>
<organism evidence="8 9">
    <name type="scientific">Cohnella lubricantis</name>
    <dbReference type="NCBI Taxonomy" id="2163172"/>
    <lineage>
        <taxon>Bacteria</taxon>
        <taxon>Bacillati</taxon>
        <taxon>Bacillota</taxon>
        <taxon>Bacilli</taxon>
        <taxon>Bacillales</taxon>
        <taxon>Paenibacillaceae</taxon>
        <taxon>Cohnella</taxon>
    </lineage>
</organism>
<sequence>MLQFYLYPISYAFLSFPLIAALFTVPFLIVQYRRHGYLHKYRALVLYLLLLYLMNAYCLIILPMPPSVHNSPPKADAIFQWVPLRFIADILGETGASVDQPLTYWRVLTERALWQELFNVLLFVPFGLFLRHYFRTDWRKCLYGSLGLSLFFELTQVSGLYGIFDYPYRQFDVDDLLSNTAGGLLGYLVAEWFSAHLPRIDRLDAFVDLSKHRVSYTRRGVAFLIDWWILAPVGIALKMLGFPFPYAAEIFLYFMVIPWLMNGQTFGKWVVRIRLQGESGRVRLPELFVRYGLLYWLLGGLNMLYLRIGAIRESAILFILCSLVLFLVNAAFALHAIRCFIDRRRKLFYESVSGTGHSIT</sequence>
<dbReference type="PIRSF" id="PIRSF031578">
    <property type="entry name" value="Uncharacterised_Vanz_RDD-cont"/>
    <property type="match status" value="1"/>
</dbReference>
<name>A0A841TCY9_9BACL</name>